<dbReference type="AlphaFoldDB" id="A0A419NER0"/>
<reference evidence="1 2" key="1">
    <citation type="submission" date="2018-09" db="EMBL/GenBank/DDBJ databases">
        <authorList>
            <person name="Le Fleche-Mateos A."/>
        </authorList>
    </citation>
    <scope>NUCLEOTIDE SEQUENCE [LARGE SCALE GENOMIC DNA]</scope>
    <source>
        <strain evidence="1 2">DSM 27399</strain>
    </source>
</reference>
<organism evidence="1 2">
    <name type="scientific">Rahnella woolbedingensis</name>
    <dbReference type="NCBI Taxonomy" id="1510574"/>
    <lineage>
        <taxon>Bacteria</taxon>
        <taxon>Pseudomonadati</taxon>
        <taxon>Pseudomonadota</taxon>
        <taxon>Gammaproteobacteria</taxon>
        <taxon>Enterobacterales</taxon>
        <taxon>Yersiniaceae</taxon>
        <taxon>Rahnella</taxon>
    </lineage>
</organism>
<proteinExistence type="predicted"/>
<protein>
    <submittedName>
        <fullName evidence="1">Uncharacterized protein</fullName>
    </submittedName>
</protein>
<name>A0A419NER0_9GAMM</name>
<sequence length="60" mass="6689">MSNLLKLKFSGRNEEAEAFIKNAEKEAILKLLEDAKKSVEEGMYQVDASMPSGEITLTIK</sequence>
<dbReference type="Proteomes" id="UP000284908">
    <property type="component" value="Unassembled WGS sequence"/>
</dbReference>
<dbReference type="RefSeq" id="WP_120131251.1">
    <property type="nucleotide sequence ID" value="NZ_RAHH01000002.1"/>
</dbReference>
<dbReference type="EMBL" id="RAHH01000002">
    <property type="protein sequence ID" value="RJT47242.1"/>
    <property type="molecule type" value="Genomic_DNA"/>
</dbReference>
<evidence type="ECO:0000313" key="2">
    <source>
        <dbReference type="Proteomes" id="UP000284908"/>
    </source>
</evidence>
<accession>A0A419NER0</accession>
<gene>
    <name evidence="1" type="ORF">D6C13_02445</name>
</gene>
<evidence type="ECO:0000313" key="1">
    <source>
        <dbReference type="EMBL" id="RJT47242.1"/>
    </source>
</evidence>
<comment type="caution">
    <text evidence="1">The sequence shown here is derived from an EMBL/GenBank/DDBJ whole genome shotgun (WGS) entry which is preliminary data.</text>
</comment>
<keyword evidence="2" id="KW-1185">Reference proteome</keyword>